<protein>
    <recommendedName>
        <fullName evidence="4">CUB domain-containing protein</fullName>
    </recommendedName>
</protein>
<proteinExistence type="predicted"/>
<sequence length="251" mass="28216">MFRTLFIIFFMKCAHCGFFDMMDVDDPLALLWNSKPSDPKFSECKVNTQSGIKYGVCTPYSHCKVSRGVPNGFCGILSTCCIFEKTCGKTSNTKVGYFEGTDVKNGASTCSYVVKLKNTNICQVRLDFVKFNLAPATLITNIQQRRVYKCIDDRLRIHPNHYNIPDLCGNNDNQHVYIHVDQSVGVTKGVQLDITLADRTLNPLLQQPSWKIKVTQLECPGKKAAFNIPSEDYIQDFSLLGKLVLGIVPRI</sequence>
<dbReference type="EMBL" id="JANEYF010001582">
    <property type="protein sequence ID" value="KAJ8962471.1"/>
    <property type="molecule type" value="Genomic_DNA"/>
</dbReference>
<feature type="domain" description="CUB" evidence="4">
    <location>
        <begin position="87"/>
        <end position="170"/>
    </location>
</feature>
<dbReference type="Proteomes" id="UP001162156">
    <property type="component" value="Unassembled WGS sequence"/>
</dbReference>
<keyword evidence="1" id="KW-1015">Disulfide bond</keyword>
<accession>A0AAV8ZGA9</accession>
<keyword evidence="6" id="KW-1185">Reference proteome</keyword>
<comment type="caution">
    <text evidence="2">Lacks conserved residue(s) required for the propagation of feature annotation.</text>
</comment>
<dbReference type="PANTHER" id="PTHR33236:SF12">
    <property type="entry name" value="CUB DOMAIN-CONTAINING PROTEIN-RELATED"/>
    <property type="match status" value="1"/>
</dbReference>
<evidence type="ECO:0000259" key="4">
    <source>
        <dbReference type="PROSITE" id="PS01180"/>
    </source>
</evidence>
<name>A0AAV8ZGA9_9CUCU</name>
<comment type="caution">
    <text evidence="5">The sequence shown here is derived from an EMBL/GenBank/DDBJ whole genome shotgun (WGS) entry which is preliminary data.</text>
</comment>
<evidence type="ECO:0000256" key="1">
    <source>
        <dbReference type="ARBA" id="ARBA00023157"/>
    </source>
</evidence>
<feature type="signal peptide" evidence="3">
    <location>
        <begin position="1"/>
        <end position="16"/>
    </location>
</feature>
<evidence type="ECO:0000313" key="6">
    <source>
        <dbReference type="Proteomes" id="UP001162156"/>
    </source>
</evidence>
<keyword evidence="3" id="KW-0732">Signal</keyword>
<organism evidence="5 6">
    <name type="scientific">Rhamnusium bicolor</name>
    <dbReference type="NCBI Taxonomy" id="1586634"/>
    <lineage>
        <taxon>Eukaryota</taxon>
        <taxon>Metazoa</taxon>
        <taxon>Ecdysozoa</taxon>
        <taxon>Arthropoda</taxon>
        <taxon>Hexapoda</taxon>
        <taxon>Insecta</taxon>
        <taxon>Pterygota</taxon>
        <taxon>Neoptera</taxon>
        <taxon>Endopterygota</taxon>
        <taxon>Coleoptera</taxon>
        <taxon>Polyphaga</taxon>
        <taxon>Cucujiformia</taxon>
        <taxon>Chrysomeloidea</taxon>
        <taxon>Cerambycidae</taxon>
        <taxon>Lepturinae</taxon>
        <taxon>Rhagiini</taxon>
        <taxon>Rhamnusium</taxon>
    </lineage>
</organism>
<dbReference type="AlphaFoldDB" id="A0AAV8ZGA9"/>
<reference evidence="5" key="1">
    <citation type="journal article" date="2023" name="Insect Mol. Biol.">
        <title>Genome sequencing provides insights into the evolution of gene families encoding plant cell wall-degrading enzymes in longhorned beetles.</title>
        <authorList>
            <person name="Shin N.R."/>
            <person name="Okamura Y."/>
            <person name="Kirsch R."/>
            <person name="Pauchet Y."/>
        </authorList>
    </citation>
    <scope>NUCLEOTIDE SEQUENCE</scope>
    <source>
        <strain evidence="5">RBIC_L_NR</strain>
    </source>
</reference>
<dbReference type="InterPro" id="IPR000859">
    <property type="entry name" value="CUB_dom"/>
</dbReference>
<evidence type="ECO:0000256" key="3">
    <source>
        <dbReference type="SAM" id="SignalP"/>
    </source>
</evidence>
<gene>
    <name evidence="5" type="ORF">NQ314_005708</name>
</gene>
<dbReference type="PROSITE" id="PS01180">
    <property type="entry name" value="CUB"/>
    <property type="match status" value="1"/>
</dbReference>
<evidence type="ECO:0000256" key="2">
    <source>
        <dbReference type="PROSITE-ProRule" id="PRU00059"/>
    </source>
</evidence>
<evidence type="ECO:0000313" key="5">
    <source>
        <dbReference type="EMBL" id="KAJ8962471.1"/>
    </source>
</evidence>
<dbReference type="PANTHER" id="PTHR33236">
    <property type="entry name" value="INTRAFLAGELLAR TRANSPORT PROTEIN 122 FAMILY PROTEIN-RELATED"/>
    <property type="match status" value="1"/>
</dbReference>
<feature type="chain" id="PRO_5043888691" description="CUB domain-containing protein" evidence="3">
    <location>
        <begin position="17"/>
        <end position="251"/>
    </location>
</feature>